<dbReference type="InterPro" id="IPR050140">
    <property type="entry name" value="SRY-related_HMG-box_TF-like"/>
</dbReference>
<feature type="DNA-binding region" description="HMG box" evidence="3">
    <location>
        <begin position="41"/>
        <end position="106"/>
    </location>
</feature>
<gene>
    <name evidence="6" type="ORF">CVT24_011371</name>
</gene>
<feature type="compositionally biased region" description="Low complexity" evidence="4">
    <location>
        <begin position="153"/>
        <end position="167"/>
    </location>
</feature>
<reference evidence="6 7" key="1">
    <citation type="journal article" date="2018" name="Evol. Lett.">
        <title>Horizontal gene cluster transfer increased hallucinogenic mushroom diversity.</title>
        <authorList>
            <person name="Reynolds H.T."/>
            <person name="Vijayakumar V."/>
            <person name="Gluck-Thaler E."/>
            <person name="Korotkin H.B."/>
            <person name="Matheny P.B."/>
            <person name="Slot J.C."/>
        </authorList>
    </citation>
    <scope>NUCLEOTIDE SEQUENCE [LARGE SCALE GENOMIC DNA]</scope>
    <source>
        <strain evidence="6 7">2629</strain>
    </source>
</reference>
<dbReference type="Pfam" id="PF00505">
    <property type="entry name" value="HMG_box"/>
    <property type="match status" value="1"/>
</dbReference>
<feature type="compositionally biased region" description="Basic and acidic residues" evidence="4">
    <location>
        <begin position="251"/>
        <end position="269"/>
    </location>
</feature>
<keyword evidence="3" id="KW-0539">Nucleus</keyword>
<protein>
    <recommendedName>
        <fullName evidence="5">HMG box domain-containing protein</fullName>
    </recommendedName>
</protein>
<dbReference type="InterPro" id="IPR036910">
    <property type="entry name" value="HMG_box_dom_sf"/>
</dbReference>
<dbReference type="STRING" id="181874.A0A409YGN8"/>
<accession>A0A409YGN8</accession>
<evidence type="ECO:0000256" key="2">
    <source>
        <dbReference type="ARBA" id="ARBA00023163"/>
    </source>
</evidence>
<dbReference type="GO" id="GO:0001228">
    <property type="term" value="F:DNA-binding transcription activator activity, RNA polymerase II-specific"/>
    <property type="evidence" value="ECO:0007669"/>
    <property type="project" value="TreeGrafter"/>
</dbReference>
<keyword evidence="1 3" id="KW-0238">DNA-binding</keyword>
<dbReference type="Gene3D" id="1.10.30.10">
    <property type="entry name" value="High mobility group box domain"/>
    <property type="match status" value="1"/>
</dbReference>
<dbReference type="PANTHER" id="PTHR10270">
    <property type="entry name" value="SOX TRANSCRIPTION FACTOR"/>
    <property type="match status" value="1"/>
</dbReference>
<feature type="region of interest" description="Disordered" evidence="4">
    <location>
        <begin position="111"/>
        <end position="167"/>
    </location>
</feature>
<keyword evidence="2" id="KW-0804">Transcription</keyword>
<evidence type="ECO:0000313" key="7">
    <source>
        <dbReference type="Proteomes" id="UP000284842"/>
    </source>
</evidence>
<dbReference type="AlphaFoldDB" id="A0A409YGN8"/>
<name>A0A409YGN8_9AGAR</name>
<dbReference type="GO" id="GO:0030154">
    <property type="term" value="P:cell differentiation"/>
    <property type="evidence" value="ECO:0007669"/>
    <property type="project" value="TreeGrafter"/>
</dbReference>
<comment type="caution">
    <text evidence="6">The sequence shown here is derived from an EMBL/GenBank/DDBJ whole genome shotgun (WGS) entry which is preliminary data.</text>
</comment>
<dbReference type="GO" id="GO:0000978">
    <property type="term" value="F:RNA polymerase II cis-regulatory region sequence-specific DNA binding"/>
    <property type="evidence" value="ECO:0007669"/>
    <property type="project" value="TreeGrafter"/>
</dbReference>
<dbReference type="Proteomes" id="UP000284842">
    <property type="component" value="Unassembled WGS sequence"/>
</dbReference>
<dbReference type="CDD" id="cd01389">
    <property type="entry name" value="HMG-box_ROX1-like"/>
    <property type="match status" value="1"/>
</dbReference>
<dbReference type="PROSITE" id="PS50118">
    <property type="entry name" value="HMG_BOX_2"/>
    <property type="match status" value="1"/>
</dbReference>
<dbReference type="EMBL" id="NHTK01001185">
    <property type="protein sequence ID" value="PPR02183.1"/>
    <property type="molecule type" value="Genomic_DNA"/>
</dbReference>
<proteinExistence type="predicted"/>
<evidence type="ECO:0000256" key="4">
    <source>
        <dbReference type="SAM" id="MobiDB-lite"/>
    </source>
</evidence>
<dbReference type="InterPro" id="IPR009071">
    <property type="entry name" value="HMG_box_dom"/>
</dbReference>
<dbReference type="GO" id="GO:0005634">
    <property type="term" value="C:nucleus"/>
    <property type="evidence" value="ECO:0007669"/>
    <property type="project" value="UniProtKB-UniRule"/>
</dbReference>
<organism evidence="6 7">
    <name type="scientific">Panaeolus cyanescens</name>
    <dbReference type="NCBI Taxonomy" id="181874"/>
    <lineage>
        <taxon>Eukaryota</taxon>
        <taxon>Fungi</taxon>
        <taxon>Dikarya</taxon>
        <taxon>Basidiomycota</taxon>
        <taxon>Agaricomycotina</taxon>
        <taxon>Agaricomycetes</taxon>
        <taxon>Agaricomycetidae</taxon>
        <taxon>Agaricales</taxon>
        <taxon>Agaricineae</taxon>
        <taxon>Galeropsidaceae</taxon>
        <taxon>Panaeolus</taxon>
    </lineage>
</organism>
<keyword evidence="7" id="KW-1185">Reference proteome</keyword>
<dbReference type="OrthoDB" id="6247875at2759"/>
<evidence type="ECO:0000313" key="6">
    <source>
        <dbReference type="EMBL" id="PPR02183.1"/>
    </source>
</evidence>
<sequence>MPVKPVQITDLDPAEYLPAGFKLVPPTNLASYTFLDPNGKVKRPPNSFFLMRTELLKCLSRTPNSAMASKVASVMWKNMTEEEKEPWVQLQDALKAKHAMLYPWYKFTPGKKGSKRKLDWEEEDSNGCGNDEDAEGEVDDDSWQPAIAGTNVAGRTPSAGTGTSGSLASSVRSVIPLADGRQIVAFVYAPAQNGQPQRLVPVYGMPGAGVDGLDFQSIFGNASGENGHVMAVPLSQSRPYVINRNPAQRRRLNDDRNQSEVYQRNDKGNRKPVGHNQTRLAYDVPTGINPYTGMMQQVQVDNLGPAASAQGFQSPVQTTPVLPTNGLPVLSAPGGVIDSSAYPPTPESISSGSIISNAIDGLTQNRGMTMPLQATTNPFLFASNPATTAASSTAVTSDPHTNDLSMIDPLLRPNPTQLAVSRGWPQQPANNVQAACLPQAPVNTAPFWHQRPGGQLPFQNRVGQATPLLPLGSHLPASIFDLDQQRIAPENHNNIFEFGTEPDWNHDTAANSNSGSEPTLFDFNGIFGQDDK</sequence>
<dbReference type="PANTHER" id="PTHR10270:SF161">
    <property type="entry name" value="SEX-DETERMINING REGION Y PROTEIN"/>
    <property type="match status" value="1"/>
</dbReference>
<evidence type="ECO:0000259" key="5">
    <source>
        <dbReference type="PROSITE" id="PS50118"/>
    </source>
</evidence>
<feature type="domain" description="HMG box" evidence="5">
    <location>
        <begin position="41"/>
        <end position="106"/>
    </location>
</feature>
<feature type="compositionally biased region" description="Acidic residues" evidence="4">
    <location>
        <begin position="120"/>
        <end position="142"/>
    </location>
</feature>
<evidence type="ECO:0000256" key="3">
    <source>
        <dbReference type="PROSITE-ProRule" id="PRU00267"/>
    </source>
</evidence>
<dbReference type="SUPFAM" id="SSF47095">
    <property type="entry name" value="HMG-box"/>
    <property type="match status" value="1"/>
</dbReference>
<dbReference type="InParanoid" id="A0A409YGN8"/>
<dbReference type="SMART" id="SM00398">
    <property type="entry name" value="HMG"/>
    <property type="match status" value="1"/>
</dbReference>
<dbReference type="GO" id="GO:0000122">
    <property type="term" value="P:negative regulation of transcription by RNA polymerase II"/>
    <property type="evidence" value="ECO:0007669"/>
    <property type="project" value="TreeGrafter"/>
</dbReference>
<feature type="region of interest" description="Disordered" evidence="4">
    <location>
        <begin position="248"/>
        <end position="277"/>
    </location>
</feature>
<evidence type="ECO:0000256" key="1">
    <source>
        <dbReference type="ARBA" id="ARBA00023125"/>
    </source>
</evidence>